<keyword evidence="2" id="KW-1185">Reference proteome</keyword>
<organism evidence="1 2">
    <name type="scientific">Liparis tanakae</name>
    <name type="common">Tanaka's snailfish</name>
    <dbReference type="NCBI Taxonomy" id="230148"/>
    <lineage>
        <taxon>Eukaryota</taxon>
        <taxon>Metazoa</taxon>
        <taxon>Chordata</taxon>
        <taxon>Craniata</taxon>
        <taxon>Vertebrata</taxon>
        <taxon>Euteleostomi</taxon>
        <taxon>Actinopterygii</taxon>
        <taxon>Neopterygii</taxon>
        <taxon>Teleostei</taxon>
        <taxon>Neoteleostei</taxon>
        <taxon>Acanthomorphata</taxon>
        <taxon>Eupercaria</taxon>
        <taxon>Perciformes</taxon>
        <taxon>Cottioidei</taxon>
        <taxon>Cottales</taxon>
        <taxon>Liparidae</taxon>
        <taxon>Liparis</taxon>
    </lineage>
</organism>
<gene>
    <name evidence="1" type="ORF">EYF80_012313</name>
</gene>
<dbReference type="EMBL" id="SRLO01000082">
    <property type="protein sequence ID" value="TNN77499.1"/>
    <property type="molecule type" value="Genomic_DNA"/>
</dbReference>
<evidence type="ECO:0000313" key="1">
    <source>
        <dbReference type="EMBL" id="TNN77499.1"/>
    </source>
</evidence>
<sequence>MKLVSSRWMSTRMKDISLRVFSKITLGSSDWQRRQLGAITMARLFTSILEADEVAEHQLVDVRQAKHHGDSGLRVVVNSWGISGSSSSLYQSFSRDAGDRRAHRQHESIQVIPLLFMERAFPDQRTLIREKWLMEILLPTCFYRVKKNPVFLRPGTEPSGSQTELLFPLRLSRGHLDIVQHKYRRTPSPLTDQRTPIAYRNWLTDKGLTRTLFSLTVYRGRRISFLSRRRNVFTPGPGEGISSSALKGLVSQRTSTQFWLSQKLLL</sequence>
<accession>A0A4Z2IHK6</accession>
<name>A0A4Z2IHK6_9TELE</name>
<dbReference type="Proteomes" id="UP000314294">
    <property type="component" value="Unassembled WGS sequence"/>
</dbReference>
<proteinExistence type="predicted"/>
<comment type="caution">
    <text evidence="1">The sequence shown here is derived from an EMBL/GenBank/DDBJ whole genome shotgun (WGS) entry which is preliminary data.</text>
</comment>
<protein>
    <submittedName>
        <fullName evidence="1">Uncharacterized protein</fullName>
    </submittedName>
</protein>
<reference evidence="1 2" key="1">
    <citation type="submission" date="2019-03" db="EMBL/GenBank/DDBJ databases">
        <title>First draft genome of Liparis tanakae, snailfish: a comprehensive survey of snailfish specific genes.</title>
        <authorList>
            <person name="Kim W."/>
            <person name="Song I."/>
            <person name="Jeong J.-H."/>
            <person name="Kim D."/>
            <person name="Kim S."/>
            <person name="Ryu S."/>
            <person name="Song J.Y."/>
            <person name="Lee S.K."/>
        </authorList>
    </citation>
    <scope>NUCLEOTIDE SEQUENCE [LARGE SCALE GENOMIC DNA]</scope>
    <source>
        <tissue evidence="1">Muscle</tissue>
    </source>
</reference>
<dbReference type="AlphaFoldDB" id="A0A4Z2IHK6"/>
<evidence type="ECO:0000313" key="2">
    <source>
        <dbReference type="Proteomes" id="UP000314294"/>
    </source>
</evidence>